<dbReference type="GO" id="GO:0042910">
    <property type="term" value="F:xenobiotic transmembrane transporter activity"/>
    <property type="evidence" value="ECO:0007669"/>
    <property type="project" value="TreeGrafter"/>
</dbReference>
<accession>X1IKD4</accession>
<dbReference type="PANTHER" id="PTHR32063:SF24">
    <property type="entry name" value="CATION EFFLUX SYSTEM (ACRB_ACRD_ACRF FAMILY)"/>
    <property type="match status" value="1"/>
</dbReference>
<dbReference type="AlphaFoldDB" id="X1IKD4"/>
<organism evidence="2">
    <name type="scientific">marine sediment metagenome</name>
    <dbReference type="NCBI Taxonomy" id="412755"/>
    <lineage>
        <taxon>unclassified sequences</taxon>
        <taxon>metagenomes</taxon>
        <taxon>ecological metagenomes</taxon>
    </lineage>
</organism>
<feature type="transmembrane region" description="Helical" evidence="1">
    <location>
        <begin position="161"/>
        <end position="181"/>
    </location>
</feature>
<comment type="caution">
    <text evidence="2">The sequence shown here is derived from an EMBL/GenBank/DDBJ whole genome shotgun (WGS) entry which is preliminary data.</text>
</comment>
<feature type="non-terminal residue" evidence="2">
    <location>
        <position position="1"/>
    </location>
</feature>
<gene>
    <name evidence="2" type="ORF">S03H2_47181</name>
</gene>
<dbReference type="EMBL" id="BARU01029684">
    <property type="protein sequence ID" value="GAH69730.1"/>
    <property type="molecule type" value="Genomic_DNA"/>
</dbReference>
<dbReference type="Pfam" id="PF00873">
    <property type="entry name" value="ACR_tran"/>
    <property type="match status" value="1"/>
</dbReference>
<feature type="transmembrane region" description="Helical" evidence="1">
    <location>
        <begin position="85"/>
        <end position="105"/>
    </location>
</feature>
<name>X1IKD4_9ZZZZ</name>
<dbReference type="Gene3D" id="3.30.70.1440">
    <property type="entry name" value="Multidrug efflux transporter AcrB pore domain"/>
    <property type="match status" value="1"/>
</dbReference>
<evidence type="ECO:0000313" key="2">
    <source>
        <dbReference type="EMBL" id="GAH69730.1"/>
    </source>
</evidence>
<dbReference type="InterPro" id="IPR001036">
    <property type="entry name" value="Acrflvin-R"/>
</dbReference>
<evidence type="ECO:0000256" key="1">
    <source>
        <dbReference type="SAM" id="Phobius"/>
    </source>
</evidence>
<dbReference type="PRINTS" id="PR00702">
    <property type="entry name" value="ACRIFLAVINRP"/>
</dbReference>
<protein>
    <recommendedName>
        <fullName evidence="3">Acriflavin resistance protein</fullName>
    </recommendedName>
</protein>
<keyword evidence="1" id="KW-1133">Transmembrane helix</keyword>
<feature type="transmembrane region" description="Helical" evidence="1">
    <location>
        <begin position="193"/>
        <end position="215"/>
    </location>
</feature>
<feature type="transmembrane region" description="Helical" evidence="1">
    <location>
        <begin position="111"/>
        <end position="134"/>
    </location>
</feature>
<feature type="transmembrane region" description="Helical" evidence="1">
    <location>
        <begin position="59"/>
        <end position="78"/>
    </location>
</feature>
<dbReference type="GO" id="GO:0005886">
    <property type="term" value="C:plasma membrane"/>
    <property type="evidence" value="ECO:0007669"/>
    <property type="project" value="TreeGrafter"/>
</dbReference>
<dbReference type="Gene3D" id="1.20.1640.10">
    <property type="entry name" value="Multidrug efflux transporter AcrB transmembrane domain"/>
    <property type="match status" value="1"/>
</dbReference>
<evidence type="ECO:0008006" key="3">
    <source>
        <dbReference type="Google" id="ProtNLM"/>
    </source>
</evidence>
<dbReference type="PANTHER" id="PTHR32063">
    <property type="match status" value="1"/>
</dbReference>
<proteinExistence type="predicted"/>
<keyword evidence="1" id="KW-0472">Membrane</keyword>
<reference evidence="2" key="1">
    <citation type="journal article" date="2014" name="Front. Microbiol.">
        <title>High frequency of phylogenetically diverse reductive dehalogenase-homologous genes in deep subseafloor sedimentary metagenomes.</title>
        <authorList>
            <person name="Kawai M."/>
            <person name="Futagami T."/>
            <person name="Toyoda A."/>
            <person name="Takaki Y."/>
            <person name="Nishi S."/>
            <person name="Hori S."/>
            <person name="Arai W."/>
            <person name="Tsubouchi T."/>
            <person name="Morono Y."/>
            <person name="Uchiyama I."/>
            <person name="Ito T."/>
            <person name="Fujiyama A."/>
            <person name="Inagaki F."/>
            <person name="Takami H."/>
        </authorList>
    </citation>
    <scope>NUCLEOTIDE SEQUENCE</scope>
    <source>
        <strain evidence="2">Expedition CK06-06</strain>
    </source>
</reference>
<sequence length="228" mass="25408">IKHEDTDRIITITGGVTNRDLNSVAADIQRILDEIEKPADFKIELSGSFEQMQSTFRDFGYVIMLAFALVYMIMVGQFESFREPFIIMFTIPLAIIGVLWMLFFTGTTINLQSLLGVLLLGGIVVNNAIVYITYANQMRRQRGLPVLEAAIEAGKVRLRPILMTAFTTSAGLIPMALAIGAGNEFRAPLARSVIGGLLLSTFLTLVFIPVVYTILEQRRERKRGQVTF</sequence>
<dbReference type="SUPFAM" id="SSF82866">
    <property type="entry name" value="Multidrug efflux transporter AcrB transmembrane domain"/>
    <property type="match status" value="1"/>
</dbReference>
<keyword evidence="1" id="KW-0812">Transmembrane</keyword>